<dbReference type="Proteomes" id="UP000235392">
    <property type="component" value="Unassembled WGS sequence"/>
</dbReference>
<dbReference type="EMBL" id="PGCI01000102">
    <property type="protein sequence ID" value="PLW40427.1"/>
    <property type="molecule type" value="Genomic_DNA"/>
</dbReference>
<protein>
    <submittedName>
        <fullName evidence="2">Uncharacterized protein</fullName>
    </submittedName>
</protein>
<name>A0A2N5SIC1_9BASI</name>
<organism evidence="2 4">
    <name type="scientific">Puccinia coronata f. sp. avenae</name>
    <dbReference type="NCBI Taxonomy" id="200324"/>
    <lineage>
        <taxon>Eukaryota</taxon>
        <taxon>Fungi</taxon>
        <taxon>Dikarya</taxon>
        <taxon>Basidiomycota</taxon>
        <taxon>Pucciniomycotina</taxon>
        <taxon>Pucciniomycetes</taxon>
        <taxon>Pucciniales</taxon>
        <taxon>Pucciniaceae</taxon>
        <taxon>Puccinia</taxon>
    </lineage>
</organism>
<feature type="region of interest" description="Disordered" evidence="1">
    <location>
        <begin position="32"/>
        <end position="56"/>
    </location>
</feature>
<gene>
    <name evidence="3" type="ORF">PCASD_10393</name>
    <name evidence="2" type="ORF">PCASD_20984</name>
</gene>
<evidence type="ECO:0000313" key="2">
    <source>
        <dbReference type="EMBL" id="PLW12969.1"/>
    </source>
</evidence>
<reference evidence="2 4" key="1">
    <citation type="submission" date="2017-11" db="EMBL/GenBank/DDBJ databases">
        <title>De novo assembly and phasing of dikaryotic genomes from two isolates of Puccinia coronata f. sp. avenae, the causal agent of oat crown rust.</title>
        <authorList>
            <person name="Miller M.E."/>
            <person name="Zhang Y."/>
            <person name="Omidvar V."/>
            <person name="Sperschneider J."/>
            <person name="Schwessinger B."/>
            <person name="Raley C."/>
            <person name="Palmer J.M."/>
            <person name="Garnica D."/>
            <person name="Upadhyaya N."/>
            <person name="Rathjen J."/>
            <person name="Taylor J.M."/>
            <person name="Park R.F."/>
            <person name="Dodds P.N."/>
            <person name="Hirsch C.D."/>
            <person name="Kianian S.F."/>
            <person name="Figueroa M."/>
        </authorList>
    </citation>
    <scope>NUCLEOTIDE SEQUENCE [LARGE SCALE GENOMIC DNA]</scope>
    <source>
        <strain evidence="2">12SD80</strain>
    </source>
</reference>
<dbReference type="AlphaFoldDB" id="A0A2N5SIC1"/>
<evidence type="ECO:0000313" key="3">
    <source>
        <dbReference type="EMBL" id="PLW40427.1"/>
    </source>
</evidence>
<proteinExistence type="predicted"/>
<sequence>MAEVEAAPAQPIIYDYDSQPTLLKTQETHIYTPLGQPPAHSGKTRARLSLTLEPRK</sequence>
<evidence type="ECO:0000313" key="4">
    <source>
        <dbReference type="Proteomes" id="UP000235392"/>
    </source>
</evidence>
<dbReference type="EMBL" id="PGCI01000867">
    <property type="protein sequence ID" value="PLW12969.1"/>
    <property type="molecule type" value="Genomic_DNA"/>
</dbReference>
<comment type="caution">
    <text evidence="2">The sequence shown here is derived from an EMBL/GenBank/DDBJ whole genome shotgun (WGS) entry which is preliminary data.</text>
</comment>
<accession>A0A2N5SIC1</accession>
<evidence type="ECO:0000256" key="1">
    <source>
        <dbReference type="SAM" id="MobiDB-lite"/>
    </source>
</evidence>